<keyword evidence="11 16" id="KW-1133">Transmembrane helix</keyword>
<feature type="transmembrane region" description="Helical" evidence="16">
    <location>
        <begin position="237"/>
        <end position="256"/>
    </location>
</feature>
<comment type="subcellular location">
    <subcellularLocation>
        <location evidence="2">Cell inner membrane</location>
        <topology evidence="2">Multi-pass membrane protein</topology>
    </subcellularLocation>
</comment>
<keyword evidence="13 15" id="KW-0472">Membrane</keyword>
<proteinExistence type="inferred from homology"/>
<evidence type="ECO:0000256" key="10">
    <source>
        <dbReference type="ARBA" id="ARBA00022967"/>
    </source>
</evidence>
<evidence type="ECO:0000256" key="14">
    <source>
        <dbReference type="ARBA" id="ARBA00048202"/>
    </source>
</evidence>
<keyword evidence="19" id="KW-1185">Reference proteome</keyword>
<feature type="transmembrane region" description="Helical" evidence="16">
    <location>
        <begin position="212"/>
        <end position="231"/>
    </location>
</feature>
<comment type="function">
    <text evidence="1 15">The transhydrogenation between NADH and NADP is coupled to respiration and ATP hydrolysis and functions as a proton pump across the membrane.</text>
</comment>
<evidence type="ECO:0000256" key="12">
    <source>
        <dbReference type="ARBA" id="ARBA00023027"/>
    </source>
</evidence>
<dbReference type="PANTHER" id="PTHR44758">
    <property type="entry name" value="NAD(P) TRANSHYDROGENASE SUBUNIT BETA"/>
    <property type="match status" value="1"/>
</dbReference>
<dbReference type="RefSeq" id="WP_313833183.1">
    <property type="nucleotide sequence ID" value="NZ_JAQOUE010000001.1"/>
</dbReference>
<keyword evidence="7 15" id="KW-0997">Cell inner membrane</keyword>
<evidence type="ECO:0000256" key="2">
    <source>
        <dbReference type="ARBA" id="ARBA00004429"/>
    </source>
</evidence>
<evidence type="ECO:0000256" key="5">
    <source>
        <dbReference type="ARBA" id="ARBA00014581"/>
    </source>
</evidence>
<feature type="transmembrane region" description="Helical" evidence="16">
    <location>
        <begin position="119"/>
        <end position="142"/>
    </location>
</feature>
<dbReference type="InterPro" id="IPR029035">
    <property type="entry name" value="DHS-like_NAD/FAD-binding_dom"/>
</dbReference>
<evidence type="ECO:0000256" key="11">
    <source>
        <dbReference type="ARBA" id="ARBA00022989"/>
    </source>
</evidence>
<evidence type="ECO:0000256" key="3">
    <source>
        <dbReference type="ARBA" id="ARBA00007919"/>
    </source>
</evidence>
<dbReference type="Gene3D" id="3.40.50.1220">
    <property type="entry name" value="TPP-binding domain"/>
    <property type="match status" value="1"/>
</dbReference>
<dbReference type="SUPFAM" id="SSF52467">
    <property type="entry name" value="DHS-like NAD/FAD-binding domain"/>
    <property type="match status" value="1"/>
</dbReference>
<evidence type="ECO:0000256" key="6">
    <source>
        <dbReference type="ARBA" id="ARBA00022475"/>
    </source>
</evidence>
<sequence length="462" mass="47348">MTEILINIGYLLSAALFIFGLKGLTHPRTAVRGNLFGACGMLLAVVITLLDKSIVSFEVIIAGLIIGAIVGAVLAIKIEMTSMPELVAVFNGFGGIASVFVAGAALIESTINGATPLTQATIAVAASGLIGAVTFWGSLVAFGKLKGLIGDGAVLFSGQQIINAALAITALALSAGVVMDPTNVILYWLLVVAASALGVLLVIPVGGADMPVVVALLNSYSGLAAAATGFVLSNNVLIITGSLVGASGIILTQIMCKAMNRSLFNVLFGVLAPTGGGASADEVYTGRVKSTSPEEVALLFDAARRVAIIPGYGMAVSQAQHPVANLAAILQERGIIVEYGVHPVAGRMPGHMNVLLAEADVPYESLKDMDEINQDIDQVDVALIIGANDVVNPLARTDPTSAIAGMPIIDVDKAKTVVNIKRSLSPGFAGIPNPLFALDNSLMLFGDGKKAVLDIIAALKDS</sequence>
<keyword evidence="10 15" id="KW-1278">Translocase</keyword>
<evidence type="ECO:0000256" key="1">
    <source>
        <dbReference type="ARBA" id="ARBA00003943"/>
    </source>
</evidence>
<comment type="catalytic activity">
    <reaction evidence="14 15">
        <text>NAD(+) + NADPH + H(+)(in) = NADH + NADP(+) + H(+)(out)</text>
        <dbReference type="Rhea" id="RHEA:47992"/>
        <dbReference type="ChEBI" id="CHEBI:15378"/>
        <dbReference type="ChEBI" id="CHEBI:57540"/>
        <dbReference type="ChEBI" id="CHEBI:57783"/>
        <dbReference type="ChEBI" id="CHEBI:57945"/>
        <dbReference type="ChEBI" id="CHEBI:58349"/>
        <dbReference type="EC" id="7.1.1.1"/>
    </reaction>
</comment>
<evidence type="ECO:0000256" key="15">
    <source>
        <dbReference type="PIRNR" id="PIRNR000204"/>
    </source>
</evidence>
<feature type="transmembrane region" description="Helical" evidence="16">
    <location>
        <begin position="6"/>
        <end position="24"/>
    </location>
</feature>
<reference evidence="18 19" key="1">
    <citation type="journal article" date="2023" name="ISME J.">
        <title>Cultivation and genomic characterization of novel and ubiquitous marine nitrite-oxidizing bacteria from the Nitrospirales.</title>
        <authorList>
            <person name="Mueller A.J."/>
            <person name="Daebeler A."/>
            <person name="Herbold C.W."/>
            <person name="Kirkegaard R.H."/>
            <person name="Daims H."/>
        </authorList>
    </citation>
    <scope>NUCLEOTIDE SEQUENCE [LARGE SCALE GENOMIC DNA]</scope>
    <source>
        <strain evidence="18 19">EB</strain>
    </source>
</reference>
<evidence type="ECO:0000256" key="16">
    <source>
        <dbReference type="SAM" id="Phobius"/>
    </source>
</evidence>
<dbReference type="InterPro" id="IPR034300">
    <property type="entry name" value="PNTB-like"/>
</dbReference>
<feature type="transmembrane region" description="Helical" evidence="16">
    <location>
        <begin position="56"/>
        <end position="76"/>
    </location>
</feature>
<evidence type="ECO:0000256" key="4">
    <source>
        <dbReference type="ARBA" id="ARBA00012943"/>
    </source>
</evidence>
<evidence type="ECO:0000256" key="9">
    <source>
        <dbReference type="ARBA" id="ARBA00022857"/>
    </source>
</evidence>
<evidence type="ECO:0000256" key="8">
    <source>
        <dbReference type="ARBA" id="ARBA00022692"/>
    </source>
</evidence>
<evidence type="ECO:0000256" key="7">
    <source>
        <dbReference type="ARBA" id="ARBA00022519"/>
    </source>
</evidence>
<dbReference type="EC" id="7.1.1.1" evidence="4 15"/>
<keyword evidence="9 15" id="KW-0521">NADP</keyword>
<accession>A0ABU3K8W7</accession>
<dbReference type="Proteomes" id="UP001250932">
    <property type="component" value="Unassembled WGS sequence"/>
</dbReference>
<feature type="transmembrane region" description="Helical" evidence="16">
    <location>
        <begin position="88"/>
        <end position="107"/>
    </location>
</feature>
<name>A0ABU3K8W7_9BACT</name>
<protein>
    <recommendedName>
        <fullName evidence="5 15">NAD(P) transhydrogenase subunit beta</fullName>
        <ecNumber evidence="4 15">7.1.1.1</ecNumber>
    </recommendedName>
    <alternativeName>
        <fullName evidence="15">Nicotinamide nucleotide transhydrogenase subunit beta</fullName>
    </alternativeName>
</protein>
<dbReference type="PIRSF" id="PIRSF000204">
    <property type="entry name" value="PNTB"/>
    <property type="match status" value="1"/>
</dbReference>
<organism evidence="18 19">
    <name type="scientific">Candidatus Nitronereus thalassa</name>
    <dbReference type="NCBI Taxonomy" id="3020898"/>
    <lineage>
        <taxon>Bacteria</taxon>
        <taxon>Pseudomonadati</taxon>
        <taxon>Nitrospirota</taxon>
        <taxon>Nitrospiria</taxon>
        <taxon>Nitrospirales</taxon>
        <taxon>Nitrospiraceae</taxon>
        <taxon>Candidatus Nitronereus</taxon>
    </lineage>
</organism>
<evidence type="ECO:0000313" key="18">
    <source>
        <dbReference type="EMBL" id="MDT7042733.1"/>
    </source>
</evidence>
<comment type="similarity">
    <text evidence="3 15">Belongs to the PNT beta subunit family.</text>
</comment>
<comment type="caution">
    <text evidence="18">The sequence shown here is derived from an EMBL/GenBank/DDBJ whole genome shotgun (WGS) entry which is preliminary data.</text>
</comment>
<feature type="transmembrane region" description="Helical" evidence="16">
    <location>
        <begin position="185"/>
        <end position="205"/>
    </location>
</feature>
<feature type="transmembrane region" description="Helical" evidence="16">
    <location>
        <begin position="31"/>
        <end position="50"/>
    </location>
</feature>
<dbReference type="Pfam" id="PF02233">
    <property type="entry name" value="PNTB"/>
    <property type="match status" value="1"/>
</dbReference>
<dbReference type="InterPro" id="IPR012136">
    <property type="entry name" value="NADH_DH_b"/>
</dbReference>
<dbReference type="EMBL" id="JAQOUE010000001">
    <property type="protein sequence ID" value="MDT7042733.1"/>
    <property type="molecule type" value="Genomic_DNA"/>
</dbReference>
<feature type="transmembrane region" description="Helical" evidence="16">
    <location>
        <begin position="154"/>
        <end position="179"/>
    </location>
</feature>
<keyword evidence="12 15" id="KW-0520">NAD</keyword>
<evidence type="ECO:0000313" key="19">
    <source>
        <dbReference type="Proteomes" id="UP001250932"/>
    </source>
</evidence>
<gene>
    <name evidence="18" type="ORF">PPG34_10255</name>
</gene>
<feature type="domain" description="NADP transhydrogenase beta-like" evidence="17">
    <location>
        <begin position="7"/>
        <end position="457"/>
    </location>
</feature>
<keyword evidence="6 15" id="KW-1003">Cell membrane</keyword>
<evidence type="ECO:0000259" key="17">
    <source>
        <dbReference type="Pfam" id="PF02233"/>
    </source>
</evidence>
<dbReference type="PANTHER" id="PTHR44758:SF1">
    <property type="entry name" value="NAD(P) TRANSHYDROGENASE SUBUNIT BETA"/>
    <property type="match status" value="1"/>
</dbReference>
<evidence type="ECO:0000256" key="13">
    <source>
        <dbReference type="ARBA" id="ARBA00023136"/>
    </source>
</evidence>
<keyword evidence="8 16" id="KW-0812">Transmembrane</keyword>